<dbReference type="Gene3D" id="3.30.710.10">
    <property type="entry name" value="Potassium Channel Kv1.1, Chain A"/>
    <property type="match status" value="1"/>
</dbReference>
<proteinExistence type="predicted"/>
<evidence type="ECO:0000313" key="3">
    <source>
        <dbReference type="EMBL" id="CZT16787.1"/>
    </source>
</evidence>
<name>A0A2D3UWZ1_9PEZI</name>
<dbReference type="STRING" id="112498.A0A2D3UWZ1"/>
<dbReference type="Pfam" id="PF00651">
    <property type="entry name" value="BTB"/>
    <property type="match status" value="1"/>
</dbReference>
<organism evidence="3 4">
    <name type="scientific">Ramularia collo-cygni</name>
    <dbReference type="NCBI Taxonomy" id="112498"/>
    <lineage>
        <taxon>Eukaryota</taxon>
        <taxon>Fungi</taxon>
        <taxon>Dikarya</taxon>
        <taxon>Ascomycota</taxon>
        <taxon>Pezizomycotina</taxon>
        <taxon>Dothideomycetes</taxon>
        <taxon>Dothideomycetidae</taxon>
        <taxon>Mycosphaerellales</taxon>
        <taxon>Mycosphaerellaceae</taxon>
        <taxon>Ramularia</taxon>
    </lineage>
</organism>
<dbReference type="SMART" id="SM00225">
    <property type="entry name" value="BTB"/>
    <property type="match status" value="1"/>
</dbReference>
<keyword evidence="4" id="KW-1185">Reference proteome</keyword>
<sequence>MRLASGLLVCDYKKSSAASSFVSNVCHQPTVNHTIFLDNILTTIIIGEDEEQFHVHKALLCSKSGYFAAGYGTNMKEATSHKFHITDVSPPAFRSLVTWLYTGKVFLKPGQQPALHKVPEFQIEQSVVDEEFPEPWDDPEYDAVSETHPEKDYEYDDDSSSASFASSASSDQINIPVERTLSQEREAKIVHDLFPNADPNDLDSYQMEHLIRQQSDWTEEANWTEEAAPSLAKWQSILDAQKKWKQLARDESTQENSQEEDKEEAVDNFDRLLDLYIVADRFDVPLLRRDALNHLDAQMTGYHMILTGHARPSYAFVIKAYENLPEGCDLRSWLVNVFAQDWSPVEDTGEERRAARCELPRDFLFDLASTLAERGLAP</sequence>
<feature type="compositionally biased region" description="Low complexity" evidence="1">
    <location>
        <begin position="160"/>
        <end position="169"/>
    </location>
</feature>
<dbReference type="SUPFAM" id="SSF54695">
    <property type="entry name" value="POZ domain"/>
    <property type="match status" value="1"/>
</dbReference>
<dbReference type="PANTHER" id="PTHR47843:SF2">
    <property type="entry name" value="BTB DOMAIN-CONTAINING PROTEIN"/>
    <property type="match status" value="1"/>
</dbReference>
<evidence type="ECO:0000259" key="2">
    <source>
        <dbReference type="PROSITE" id="PS50097"/>
    </source>
</evidence>
<dbReference type="GeneID" id="35597836"/>
<dbReference type="RefSeq" id="XP_023623680.1">
    <property type="nucleotide sequence ID" value="XM_023767912.1"/>
</dbReference>
<evidence type="ECO:0000313" key="4">
    <source>
        <dbReference type="Proteomes" id="UP000225277"/>
    </source>
</evidence>
<reference evidence="3 4" key="1">
    <citation type="submission" date="2016-03" db="EMBL/GenBank/DDBJ databases">
        <authorList>
            <person name="Ploux O."/>
        </authorList>
    </citation>
    <scope>NUCLEOTIDE SEQUENCE [LARGE SCALE GENOMIC DNA]</scope>
    <source>
        <strain evidence="3 4">URUG2</strain>
    </source>
</reference>
<dbReference type="PANTHER" id="PTHR47843">
    <property type="entry name" value="BTB DOMAIN-CONTAINING PROTEIN-RELATED"/>
    <property type="match status" value="1"/>
</dbReference>
<feature type="domain" description="BTB" evidence="2">
    <location>
        <begin position="42"/>
        <end position="109"/>
    </location>
</feature>
<feature type="region of interest" description="Disordered" evidence="1">
    <location>
        <begin position="132"/>
        <end position="169"/>
    </location>
</feature>
<dbReference type="AlphaFoldDB" id="A0A2D3UWZ1"/>
<dbReference type="InterPro" id="IPR011333">
    <property type="entry name" value="SKP1/BTB/POZ_sf"/>
</dbReference>
<dbReference type="CDD" id="cd18186">
    <property type="entry name" value="BTB_POZ_ZBTB_KLHL-like"/>
    <property type="match status" value="1"/>
</dbReference>
<dbReference type="EMBL" id="FJUY01000003">
    <property type="protein sequence ID" value="CZT16787.1"/>
    <property type="molecule type" value="Genomic_DNA"/>
</dbReference>
<dbReference type="Proteomes" id="UP000225277">
    <property type="component" value="Unassembled WGS sequence"/>
</dbReference>
<evidence type="ECO:0000256" key="1">
    <source>
        <dbReference type="SAM" id="MobiDB-lite"/>
    </source>
</evidence>
<dbReference type="InterPro" id="IPR000210">
    <property type="entry name" value="BTB/POZ_dom"/>
</dbReference>
<protein>
    <recommendedName>
        <fullName evidence="2">BTB domain-containing protein</fullName>
    </recommendedName>
</protein>
<accession>A0A2D3UWZ1</accession>
<feature type="compositionally biased region" description="Acidic residues" evidence="1">
    <location>
        <begin position="132"/>
        <end position="143"/>
    </location>
</feature>
<gene>
    <name evidence="3" type="ORF">RCC_02621</name>
</gene>
<dbReference type="PROSITE" id="PS50097">
    <property type="entry name" value="BTB"/>
    <property type="match status" value="1"/>
</dbReference>
<dbReference type="OrthoDB" id="194443at2759"/>